<protein>
    <recommendedName>
        <fullName evidence="3">Rad50/SbcC-type AAA domain-containing protein</fullName>
    </recommendedName>
</protein>
<dbReference type="RefSeq" id="WP_048707316.1">
    <property type="nucleotide sequence ID" value="NZ_CP014646.1"/>
</dbReference>
<dbReference type="PANTHER" id="PTHR32114">
    <property type="entry name" value="ABC TRANSPORTER ABCH.3"/>
    <property type="match status" value="1"/>
</dbReference>
<feature type="coiled-coil region" evidence="1">
    <location>
        <begin position="422"/>
        <end position="449"/>
    </location>
</feature>
<dbReference type="Gene3D" id="3.40.50.300">
    <property type="entry name" value="P-loop containing nucleotide triphosphate hydrolases"/>
    <property type="match status" value="2"/>
</dbReference>
<dbReference type="Proteomes" id="UP000036902">
    <property type="component" value="Chromosome"/>
</dbReference>
<feature type="region of interest" description="Disordered" evidence="2">
    <location>
        <begin position="1047"/>
        <end position="1066"/>
    </location>
</feature>
<proteinExistence type="predicted"/>
<dbReference type="EMBL" id="CP014646">
    <property type="protein sequence ID" value="AMO38196.1"/>
    <property type="molecule type" value="Genomic_DNA"/>
</dbReference>
<reference evidence="5" key="1">
    <citation type="submission" date="2016-03" db="EMBL/GenBank/DDBJ databases">
        <authorList>
            <person name="Ma C."/>
            <person name="Zhou S."/>
            <person name="Yang G."/>
        </authorList>
    </citation>
    <scope>NUCLEOTIDE SEQUENCE [LARGE SCALE GENOMIC DNA]</scope>
    <source>
        <strain evidence="5">SgZ-1</strain>
    </source>
</reference>
<dbReference type="SUPFAM" id="SSF52540">
    <property type="entry name" value="P-loop containing nucleoside triphosphate hydrolases"/>
    <property type="match status" value="1"/>
</dbReference>
<evidence type="ECO:0000259" key="3">
    <source>
        <dbReference type="Pfam" id="PF13476"/>
    </source>
</evidence>
<feature type="domain" description="Rad50/SbcC-type AAA" evidence="3">
    <location>
        <begin position="5"/>
        <end position="211"/>
    </location>
</feature>
<dbReference type="InterPro" id="IPR038729">
    <property type="entry name" value="Rad50/SbcC_AAA"/>
</dbReference>
<keyword evidence="1" id="KW-0175">Coiled coil</keyword>
<evidence type="ECO:0000313" key="4">
    <source>
        <dbReference type="EMBL" id="AMO38196.1"/>
    </source>
</evidence>
<gene>
    <name evidence="4" type="ORF">AC731_015385</name>
</gene>
<dbReference type="GO" id="GO:0016887">
    <property type="term" value="F:ATP hydrolysis activity"/>
    <property type="evidence" value="ECO:0007669"/>
    <property type="project" value="InterPro"/>
</dbReference>
<keyword evidence="5" id="KW-1185">Reference proteome</keyword>
<dbReference type="Pfam" id="PF13476">
    <property type="entry name" value="AAA_23"/>
    <property type="match status" value="1"/>
</dbReference>
<organism evidence="4 5">
    <name type="scientific">Thauera humireducens</name>
    <dbReference type="NCBI Taxonomy" id="1134435"/>
    <lineage>
        <taxon>Bacteria</taxon>
        <taxon>Pseudomonadati</taxon>
        <taxon>Pseudomonadota</taxon>
        <taxon>Betaproteobacteria</taxon>
        <taxon>Rhodocyclales</taxon>
        <taxon>Zoogloeaceae</taxon>
        <taxon>Thauera</taxon>
    </lineage>
</organism>
<sequence length="1066" mass="113017">MKPLKLSLQAFGPFATREEVDFTRLPPGALFLIAGPTGAGKTSILDGITYALYGDTSGGERSAREMRSHHADAALQTEVELAFALGAQRYRVRRVPEQTRAAQRGGGVVNAPAKAELFRLDANGVDWIPLAQRTTEVTALVEDLLGFKADQFRQVVLLPQGQFRKLLAASSAEREKILETLFGTATYKHLQDALKAEAAALRERGEKAALQRQTLLGQAGVDTMDALVARRDALQGQLVTLGDAEQQARAEDTAARAALQHGQAVEAQFAEAAAAAAALQALEAGKAELDAQRLRLEQARRAMQVQPADTALASARRSADEVVQREAQAARDATEAAQRLGQAEATLQAEIARAPAREAAQRELLRLEGLAEAVARLAQAEIEACRCEAARIAADKALAAATATQQTVATRRTTLAARIDALQPLAAERAALELRLQQAEQRARALAALAAARKQLAGREAEEAKAMTRHEAAQRAAGEARAKAAALDADWRQAQAAILAAHLHAGEACPVCGSAAHPAPARHEGELPTEQALQAAAERAREAEAVLDAARQALNLAELARATAAAEVATRVADLQPADLQPAEGAAPEHPLSIVEEGAPATDAAELRRQLDAARAAALELEPLRVQLQAADAELGKAAIAGEQARTQAAEAASAARAAQHVADERRAGVPEALRTPDALQAGIAQAQDTRQRLERALQQAQSTQGEAASRAAALRAQHATLAEGVQAAQARVVEAHRQFVAALQTAGFWPDGTSEGDEGAADHAEAAWRAALLPAERIAMLESAVRDADDRRAAALERAGRAAQAVAGLVRPDLATLDARATASRARVEAVVDRIGQTRSELRTVTDTLARLDEIARESGAIEAEYRVVGHLADIANGNNGRNLTFQRYVLAALLDDVLRAASLRLSTMSRGRYQLQRREDVADARRAAGLDLEVFDEYTGRTRPASTLSGGEGFMASLSLALGLSDVVQAYAGGVQLDTLFIDEGFGSLDPESLDMAMKALIDLQQRGRTVGVISHVEEMKQQIDVTIEVVQGVRGSRVKVQARSTGCGTEGRSRRAYPASARA</sequence>
<dbReference type="STRING" id="1134435.AC731_015385"/>
<evidence type="ECO:0000256" key="2">
    <source>
        <dbReference type="SAM" id="MobiDB-lite"/>
    </source>
</evidence>
<dbReference type="AlphaFoldDB" id="A0A127K8B0"/>
<accession>A0A127K8B0</accession>
<evidence type="ECO:0000256" key="1">
    <source>
        <dbReference type="SAM" id="Coils"/>
    </source>
</evidence>
<dbReference type="InterPro" id="IPR027417">
    <property type="entry name" value="P-loop_NTPase"/>
</dbReference>
<dbReference type="KEGG" id="thu:AC731_015385"/>
<dbReference type="GO" id="GO:0006302">
    <property type="term" value="P:double-strand break repair"/>
    <property type="evidence" value="ECO:0007669"/>
    <property type="project" value="InterPro"/>
</dbReference>
<feature type="coiled-coil region" evidence="1">
    <location>
        <begin position="533"/>
        <end position="560"/>
    </location>
</feature>
<evidence type="ECO:0000313" key="5">
    <source>
        <dbReference type="Proteomes" id="UP000036902"/>
    </source>
</evidence>
<name>A0A127K8B0_9RHOO</name>
<feature type="coiled-coil region" evidence="1">
    <location>
        <begin position="279"/>
        <end position="306"/>
    </location>
</feature>
<dbReference type="Pfam" id="PF13558">
    <property type="entry name" value="SbcC_Walker_B"/>
    <property type="match status" value="1"/>
</dbReference>
<dbReference type="PANTHER" id="PTHR32114:SF2">
    <property type="entry name" value="ABC TRANSPORTER ABCH.3"/>
    <property type="match status" value="1"/>
</dbReference>